<evidence type="ECO:0000313" key="7">
    <source>
        <dbReference type="Proteomes" id="UP000067422"/>
    </source>
</evidence>
<dbReference type="Gene3D" id="1.20.120.160">
    <property type="entry name" value="HPT domain"/>
    <property type="match status" value="1"/>
</dbReference>
<dbReference type="Proteomes" id="UP000253437">
    <property type="component" value="Unassembled WGS sequence"/>
</dbReference>
<evidence type="ECO:0000256" key="3">
    <source>
        <dbReference type="SAM" id="Coils"/>
    </source>
</evidence>
<dbReference type="AlphaFoldDB" id="A0A2S0SD76"/>
<protein>
    <submittedName>
        <fullName evidence="6">Hpt domain-containing protein</fullName>
    </submittedName>
</protein>
<dbReference type="GO" id="GO:0004672">
    <property type="term" value="F:protein kinase activity"/>
    <property type="evidence" value="ECO:0007669"/>
    <property type="project" value="UniProtKB-ARBA"/>
</dbReference>
<dbReference type="Pfam" id="PF01627">
    <property type="entry name" value="Hpt"/>
    <property type="match status" value="1"/>
</dbReference>
<dbReference type="GO" id="GO:0000160">
    <property type="term" value="P:phosphorelay signal transduction system"/>
    <property type="evidence" value="ECO:0007669"/>
    <property type="project" value="UniProtKB-KW"/>
</dbReference>
<reference evidence="7" key="1">
    <citation type="submission" date="2015-12" db="EMBL/GenBank/DDBJ databases">
        <title>FDA dAtabase for Regulatory Grade micrObial Sequences (FDA-ARGOS): Supporting development and validation of Infectious Disease Dx tests.</title>
        <authorList>
            <person name="Hoffmann M."/>
            <person name="Allard M."/>
            <person name="Evans P."/>
            <person name="Brown E."/>
            <person name="Tallon L.J."/>
            <person name="Sadzewicz L."/>
            <person name="Sengamalay N."/>
            <person name="Ott S."/>
            <person name="Godinez A."/>
            <person name="Nagaraj S."/>
            <person name="Vyas G."/>
            <person name="Aluvathingal J."/>
            <person name="Nadendla S."/>
            <person name="Geyer C."/>
            <person name="Sichtig H."/>
        </authorList>
    </citation>
    <scope>NUCLEOTIDE SEQUENCE [LARGE SCALE GENOMIC DNA]</scope>
    <source>
        <strain evidence="7">ATCC 43516</strain>
    </source>
</reference>
<feature type="coiled-coil region" evidence="3">
    <location>
        <begin position="39"/>
        <end position="66"/>
    </location>
</feature>
<dbReference type="KEGG" id="vhr:AL538_00015"/>
<evidence type="ECO:0000259" key="4">
    <source>
        <dbReference type="PROSITE" id="PS50894"/>
    </source>
</evidence>
<dbReference type="EMBL" id="CP014038">
    <property type="protein sequence ID" value="AMF96218.1"/>
    <property type="molecule type" value="Genomic_DNA"/>
</dbReference>
<dbReference type="RefSeq" id="WP_009697758.1">
    <property type="nucleotide sequence ID" value="NZ_BGNF01000030.1"/>
</dbReference>
<name>A0A2S0SD76_VIBHA</name>
<keyword evidence="7" id="KW-1185">Reference proteome</keyword>
<dbReference type="PROSITE" id="PS50894">
    <property type="entry name" value="HPT"/>
    <property type="match status" value="1"/>
</dbReference>
<gene>
    <name evidence="5" type="ORF">AL538_00015</name>
    <name evidence="6" type="ORF">DS957_006255</name>
</gene>
<keyword evidence="2" id="KW-0597">Phosphoprotein</keyword>
<feature type="modified residue" description="Phosphohistidine" evidence="2">
    <location>
        <position position="66"/>
    </location>
</feature>
<proteinExistence type="predicted"/>
<keyword evidence="1" id="KW-0902">Two-component regulatory system</keyword>
<feature type="domain" description="HPt" evidence="4">
    <location>
        <begin position="27"/>
        <end position="127"/>
    </location>
</feature>
<evidence type="ECO:0000313" key="5">
    <source>
        <dbReference type="EMBL" id="AMF96218.1"/>
    </source>
</evidence>
<accession>A0A2S0SD76</accession>
<dbReference type="InterPro" id="IPR008207">
    <property type="entry name" value="Sig_transdc_His_kin_Hpt_dom"/>
</dbReference>
<dbReference type="EMBL" id="QOUW02000013">
    <property type="protein sequence ID" value="RIW16645.1"/>
    <property type="molecule type" value="Genomic_DNA"/>
</dbReference>
<evidence type="ECO:0000313" key="6">
    <source>
        <dbReference type="EMBL" id="RIW16645.1"/>
    </source>
</evidence>
<dbReference type="OrthoDB" id="5875624at2"/>
<organism evidence="6 8">
    <name type="scientific">Vibrio harveyi</name>
    <name type="common">Beneckea harveyi</name>
    <dbReference type="NCBI Taxonomy" id="669"/>
    <lineage>
        <taxon>Bacteria</taxon>
        <taxon>Pseudomonadati</taxon>
        <taxon>Pseudomonadota</taxon>
        <taxon>Gammaproteobacteria</taxon>
        <taxon>Vibrionales</taxon>
        <taxon>Vibrionaceae</taxon>
        <taxon>Vibrio</taxon>
    </lineage>
</organism>
<evidence type="ECO:0000313" key="8">
    <source>
        <dbReference type="Proteomes" id="UP000253437"/>
    </source>
</evidence>
<reference evidence="5" key="2">
    <citation type="submission" date="2018-01" db="EMBL/GenBank/DDBJ databases">
        <title>FDA dAtabase for Regulatory Grade micrObial Sequences (FDA-ARGOS): Supporting development and validation of Infectious Disease Dx tests.</title>
        <authorList>
            <person name="Hoffmann M."/>
            <person name="Allard M."/>
            <person name="Evans P."/>
            <person name="Brown E."/>
            <person name="Tallon L."/>
            <person name="Sadzewicz L."/>
            <person name="Sengamalay N."/>
            <person name="Ott S."/>
            <person name="Godinez A."/>
            <person name="Nagaraj S."/>
            <person name="Vyas G."/>
            <person name="Aluvathingal J."/>
            <person name="Nadendla S."/>
            <person name="Geyer C."/>
            <person name="Sichtig H."/>
        </authorList>
    </citation>
    <scope>NUCLEOTIDE SEQUENCE</scope>
    <source>
        <strain evidence="5">FDAARGOS_107</strain>
    </source>
</reference>
<evidence type="ECO:0000256" key="1">
    <source>
        <dbReference type="ARBA" id="ARBA00023012"/>
    </source>
</evidence>
<sequence>MNTQTDTTLEQELVDELILQQMIKDTCAEIMPTLIDHYIEESRERVEKIQQALNEQDKEIMEFEVHTLGSSALALGNRTLSRHARTIEKHCVEGDIKRAFELCQSLPALAEQSFIALTQRKEQGFED</sequence>
<dbReference type="Proteomes" id="UP000067422">
    <property type="component" value="Chromosome 1"/>
</dbReference>
<keyword evidence="3" id="KW-0175">Coiled coil</keyword>
<dbReference type="SUPFAM" id="SSF47226">
    <property type="entry name" value="Histidine-containing phosphotransfer domain, HPT domain"/>
    <property type="match status" value="1"/>
</dbReference>
<dbReference type="InterPro" id="IPR036641">
    <property type="entry name" value="HPT_dom_sf"/>
</dbReference>
<reference evidence="6 8" key="3">
    <citation type="submission" date="2018-08" db="EMBL/GenBank/DDBJ databases">
        <title>Vibrio harveyi strains pathogenic to white snook Centropomus viridis Lockington (1877) and potential probiotic bacteria.</title>
        <authorList>
            <person name="Soto-Rodriguez S."/>
            <person name="Gomez-Gil B."/>
            <person name="Lozano-Olvera R."/>
        </authorList>
    </citation>
    <scope>NUCLEOTIDE SEQUENCE [LARGE SCALE GENOMIC DNA]</scope>
    <source>
        <strain evidence="6 8">CAIM 1508</strain>
    </source>
</reference>
<evidence type="ECO:0000256" key="2">
    <source>
        <dbReference type="PROSITE-ProRule" id="PRU00110"/>
    </source>
</evidence>